<dbReference type="Proteomes" id="UP000297597">
    <property type="component" value="Unassembled WGS sequence"/>
</dbReference>
<comment type="caution">
    <text evidence="2">The sequence shown here is derived from an EMBL/GenBank/DDBJ whole genome shotgun (WGS) entry which is preliminary data.</text>
</comment>
<keyword evidence="3" id="KW-1185">Reference proteome</keyword>
<keyword evidence="1" id="KW-0472">Membrane</keyword>
<evidence type="ECO:0000313" key="2">
    <source>
        <dbReference type="EMBL" id="TEB11342.1"/>
    </source>
</evidence>
<organism evidence="2 3">
    <name type="scientific">Pelotomaculum propionicicum</name>
    <dbReference type="NCBI Taxonomy" id="258475"/>
    <lineage>
        <taxon>Bacteria</taxon>
        <taxon>Bacillati</taxon>
        <taxon>Bacillota</taxon>
        <taxon>Clostridia</taxon>
        <taxon>Eubacteriales</taxon>
        <taxon>Desulfotomaculaceae</taxon>
        <taxon>Pelotomaculum</taxon>
    </lineage>
</organism>
<evidence type="ECO:0000313" key="3">
    <source>
        <dbReference type="Proteomes" id="UP000297597"/>
    </source>
</evidence>
<dbReference type="PANTHER" id="PTHR43568:SF1">
    <property type="entry name" value="P PROTEIN"/>
    <property type="match status" value="1"/>
</dbReference>
<sequence length="86" mass="9253">MIPLIQDMGRIGGITDLNPLWWSLSLGACLGGNGTLIGASANVVVAGMAEKRGVLITFVNFIKVAFPMMLMSVAISMVYLLLRYLH</sequence>
<proteinExistence type="predicted"/>
<feature type="transmembrane region" description="Helical" evidence="1">
    <location>
        <begin position="61"/>
        <end position="82"/>
    </location>
</feature>
<dbReference type="PANTHER" id="PTHR43568">
    <property type="entry name" value="P PROTEIN"/>
    <property type="match status" value="1"/>
</dbReference>
<name>A0A4Y7RRM5_9FIRM</name>
<dbReference type="AlphaFoldDB" id="A0A4Y7RRM5"/>
<feature type="transmembrane region" description="Helical" evidence="1">
    <location>
        <begin position="20"/>
        <end position="49"/>
    </location>
</feature>
<protein>
    <submittedName>
        <fullName evidence="2">Putative transporter</fullName>
    </submittedName>
</protein>
<dbReference type="InterPro" id="IPR051475">
    <property type="entry name" value="Diverse_Ion_Transporter"/>
</dbReference>
<keyword evidence="1" id="KW-0812">Transmembrane</keyword>
<evidence type="ECO:0000256" key="1">
    <source>
        <dbReference type="SAM" id="Phobius"/>
    </source>
</evidence>
<keyword evidence="1" id="KW-1133">Transmembrane helix</keyword>
<dbReference type="EMBL" id="QFFZ01000015">
    <property type="protein sequence ID" value="TEB11342.1"/>
    <property type="molecule type" value="Genomic_DNA"/>
</dbReference>
<accession>A0A4Y7RRM5</accession>
<reference evidence="2 3" key="1">
    <citation type="journal article" date="2018" name="Environ. Microbiol.">
        <title>Novel energy conservation strategies and behaviour of Pelotomaculum schinkii driving syntrophic propionate catabolism.</title>
        <authorList>
            <person name="Hidalgo-Ahumada C.A.P."/>
            <person name="Nobu M.K."/>
            <person name="Narihiro T."/>
            <person name="Tamaki H."/>
            <person name="Liu W.T."/>
            <person name="Kamagata Y."/>
            <person name="Stams A.J.M."/>
            <person name="Imachi H."/>
            <person name="Sousa D.Z."/>
        </authorList>
    </citation>
    <scope>NUCLEOTIDE SEQUENCE [LARGE SCALE GENOMIC DNA]</scope>
    <source>
        <strain evidence="2 3">MGP</strain>
    </source>
</reference>
<gene>
    <name evidence="2" type="ORF">Pmgp_01705</name>
</gene>